<dbReference type="AlphaFoldDB" id="A0A0B3RUG1"/>
<reference evidence="1 2" key="1">
    <citation type="submission" date="2014-10" db="EMBL/GenBank/DDBJ databases">
        <title>Genome sequence of Ponticoccus sp. strain UMTAT08 isolated from clonal culture of toxic dinoflagellate Alexandrium tamiyavanichii.</title>
        <authorList>
            <person name="Gan H.Y."/>
            <person name="Muhd D.-D."/>
            <person name="Mohd Noor M.E."/>
            <person name="Yeong Y.S."/>
            <person name="Usup G."/>
        </authorList>
    </citation>
    <scope>NUCLEOTIDE SEQUENCE [LARGE SCALE GENOMIC DNA]</scope>
    <source>
        <strain evidence="1 2">UMTAT08</strain>
    </source>
</reference>
<evidence type="ECO:0000313" key="1">
    <source>
        <dbReference type="EMBL" id="KHQ50373.1"/>
    </source>
</evidence>
<gene>
    <name evidence="1" type="ORF">OA50_05048</name>
</gene>
<proteinExistence type="predicted"/>
<dbReference type="Proteomes" id="UP000030960">
    <property type="component" value="Unassembled WGS sequence"/>
</dbReference>
<organism evidence="1 2">
    <name type="scientific">Mameliella alba</name>
    <dbReference type="NCBI Taxonomy" id="561184"/>
    <lineage>
        <taxon>Bacteria</taxon>
        <taxon>Pseudomonadati</taxon>
        <taxon>Pseudomonadota</taxon>
        <taxon>Alphaproteobacteria</taxon>
        <taxon>Rhodobacterales</taxon>
        <taxon>Roseobacteraceae</taxon>
        <taxon>Mameliella</taxon>
    </lineage>
</organism>
<sequence>MMAYRGIGARAAVQAEGVGRCGQPVGPDGRERVSVRLLLEWAFAREKAALEYDEVGGGAPVGCDSTRRIMEAMALSTGEPGSCLRVDQSGGRSLPHHDAEVVVSVLRRSVPWSVAVQVAELARTCACPRWDIGPQRMVPCGWRGANQNRRLAKTEVVGEVRYRTRRGEVRKSVTVCPVTVEPSASQVAAARRRYLDWRGALMDVQAGLRGVTFDLFELTDALPAKAPWSKRG</sequence>
<comment type="caution">
    <text evidence="1">The sequence shown here is derived from an EMBL/GenBank/DDBJ whole genome shotgun (WGS) entry which is preliminary data.</text>
</comment>
<evidence type="ECO:0000313" key="2">
    <source>
        <dbReference type="Proteomes" id="UP000030960"/>
    </source>
</evidence>
<dbReference type="RefSeq" id="WP_043146234.1">
    <property type="nucleotide sequence ID" value="NZ_JSUQ01000027.1"/>
</dbReference>
<name>A0A0B3RUG1_9RHOB</name>
<dbReference type="OrthoDB" id="7652971at2"/>
<protein>
    <submittedName>
        <fullName evidence="1">Uncharacterized protein</fullName>
    </submittedName>
</protein>
<keyword evidence="2" id="KW-1185">Reference proteome</keyword>
<dbReference type="EMBL" id="JSUQ01000027">
    <property type="protein sequence ID" value="KHQ50373.1"/>
    <property type="molecule type" value="Genomic_DNA"/>
</dbReference>
<accession>A0A0B3RUG1</accession>